<dbReference type="NCBIfam" id="TIGR01414">
    <property type="entry name" value="autotrans_barl"/>
    <property type="match status" value="1"/>
</dbReference>
<evidence type="ECO:0000313" key="5">
    <source>
        <dbReference type="Proteomes" id="UP000006051"/>
    </source>
</evidence>
<keyword evidence="5" id="KW-1185">Reference proteome</keyword>
<evidence type="ECO:0000313" key="4">
    <source>
        <dbReference type="EMBL" id="AFL98052.1"/>
    </source>
</evidence>
<feature type="domain" description="Outer membrane protein beta-barrel" evidence="3">
    <location>
        <begin position="6"/>
        <end position="185"/>
    </location>
</feature>
<dbReference type="GO" id="GO:0019867">
    <property type="term" value="C:outer membrane"/>
    <property type="evidence" value="ECO:0007669"/>
    <property type="project" value="InterPro"/>
</dbReference>
<organism evidence="4 5">
    <name type="scientific">Ornithobacterium rhinotracheale (strain ATCC 51463 / DSM 15997 / CCUG 23171 / CIP 104009 / LMG 9086)</name>
    <dbReference type="NCBI Taxonomy" id="867902"/>
    <lineage>
        <taxon>Bacteria</taxon>
        <taxon>Pseudomonadati</taxon>
        <taxon>Bacteroidota</taxon>
        <taxon>Flavobacteriia</taxon>
        <taxon>Flavobacteriales</taxon>
        <taxon>Weeksellaceae</taxon>
        <taxon>Ornithobacterium</taxon>
    </lineage>
</organism>
<reference evidence="4 5" key="1">
    <citation type="submission" date="2012-06" db="EMBL/GenBank/DDBJ databases">
        <title>The complete genome of Ornithobacterium rhinotracheale DSM 15997.</title>
        <authorList>
            <consortium name="US DOE Joint Genome Institute (JGI-PGF)"/>
            <person name="Lucas S."/>
            <person name="Copeland A."/>
            <person name="Lapidus A."/>
            <person name="Goodwin L."/>
            <person name="Pitluck S."/>
            <person name="Peters L."/>
            <person name="Mikhailova N."/>
            <person name="Teshima H."/>
            <person name="Kyrpides N."/>
            <person name="Mavromatis K."/>
            <person name="Pagani I."/>
            <person name="Ivanova N."/>
            <person name="Ovchinnikova G."/>
            <person name="Zeytun A."/>
            <person name="Detter J.C."/>
            <person name="Han C."/>
            <person name="Land M."/>
            <person name="Hauser L."/>
            <person name="Markowitz V."/>
            <person name="Cheng J.-F."/>
            <person name="Hugenholtz P."/>
            <person name="Woyke T."/>
            <person name="Wu D."/>
            <person name="Lang E."/>
            <person name="Kopitz M."/>
            <person name="Brambilla E."/>
            <person name="Klenk H.-P."/>
            <person name="Eisen J.A."/>
        </authorList>
    </citation>
    <scope>NUCLEOTIDE SEQUENCE [LARGE SCALE GENOMIC DNA]</scope>
    <source>
        <strain evidence="5">ATCC 51463 / DSM 15997 / CCUG 23171 / LMG 9086</strain>
    </source>
</reference>
<dbReference type="InterPro" id="IPR011250">
    <property type="entry name" value="OMP/PagP_B-barrel"/>
</dbReference>
<protein>
    <submittedName>
        <fullName evidence="4">Outer membrane autotransporter barrel domain-containing protein</fullName>
    </submittedName>
</protein>
<dbReference type="EMBL" id="CP003283">
    <property type="protein sequence ID" value="AFL98052.1"/>
    <property type="molecule type" value="Genomic_DNA"/>
</dbReference>
<feature type="signal peptide" evidence="2">
    <location>
        <begin position="1"/>
        <end position="18"/>
    </location>
</feature>
<dbReference type="SUPFAM" id="SSF56925">
    <property type="entry name" value="OMPA-like"/>
    <property type="match status" value="1"/>
</dbReference>
<dbReference type="Gene3D" id="2.40.160.20">
    <property type="match status" value="1"/>
</dbReference>
<dbReference type="GeneID" id="71569956"/>
<dbReference type="Proteomes" id="UP000006051">
    <property type="component" value="Chromosome"/>
</dbReference>
<gene>
    <name evidence="4" type="ordered locus">Ornrh_1907</name>
</gene>
<sequence>MKKLFFALATLCVASVYGQTNEGNWVLNARTSLNFNQVTRKLDNGLNTLNNHRISNTNLEISGGYFIANNFALGTTFEYARTMTEESNGDELTNSRLAFVPSALAYINLGNLNFKPFLSAGLGYGRSNTKYVNHTGNDSEQKQENGGLLWVLGGGVSYFVSQNLSVSFDYRYTCFGYKVQDVKVREKGPGLGLGIGLHF</sequence>
<feature type="chain" id="PRO_5003684777" evidence="2">
    <location>
        <begin position="19"/>
        <end position="199"/>
    </location>
</feature>
<evidence type="ECO:0000256" key="1">
    <source>
        <dbReference type="ARBA" id="ARBA00022729"/>
    </source>
</evidence>
<name>I4A268_ORNRL</name>
<dbReference type="eggNOG" id="COG3637">
    <property type="taxonomic scope" value="Bacteria"/>
</dbReference>
<keyword evidence="1 2" id="KW-0732">Signal</keyword>
<evidence type="ECO:0000259" key="3">
    <source>
        <dbReference type="Pfam" id="PF13505"/>
    </source>
</evidence>
<dbReference type="STRING" id="867902.Ornrh_1907"/>
<dbReference type="Pfam" id="PF13505">
    <property type="entry name" value="OMP_b-brl"/>
    <property type="match status" value="1"/>
</dbReference>
<dbReference type="HOGENOM" id="CLU_1371017_0_0_10"/>
<accession>I4A268</accession>
<dbReference type="KEGG" id="orh:Ornrh_1907"/>
<dbReference type="InterPro" id="IPR006315">
    <property type="entry name" value="OM_autotransptr_brl_dom"/>
</dbReference>
<dbReference type="AlphaFoldDB" id="I4A268"/>
<dbReference type="RefSeq" id="WP_014791574.1">
    <property type="nucleotide sequence ID" value="NC_018016.1"/>
</dbReference>
<evidence type="ECO:0000256" key="2">
    <source>
        <dbReference type="SAM" id="SignalP"/>
    </source>
</evidence>
<dbReference type="InterPro" id="IPR027385">
    <property type="entry name" value="Beta-barrel_OMP"/>
</dbReference>
<dbReference type="GeneID" id="97258507"/>
<proteinExistence type="predicted"/>